<proteinExistence type="inferred from homology"/>
<dbReference type="SUPFAM" id="SSF56601">
    <property type="entry name" value="beta-lactamase/transpeptidase-like"/>
    <property type="match status" value="1"/>
</dbReference>
<dbReference type="Proteomes" id="UP000229897">
    <property type="component" value="Chromosome"/>
</dbReference>
<dbReference type="KEGG" id="mass:CR152_00095"/>
<dbReference type="GO" id="GO:0006508">
    <property type="term" value="P:proteolysis"/>
    <property type="evidence" value="ECO:0007669"/>
    <property type="project" value="UniProtKB-KW"/>
</dbReference>
<keyword evidence="8" id="KW-0378">Hydrolase</keyword>
<accession>A0A2D2DDQ0</accession>
<evidence type="ECO:0000256" key="2">
    <source>
        <dbReference type="ARBA" id="ARBA00004752"/>
    </source>
</evidence>
<evidence type="ECO:0000256" key="1">
    <source>
        <dbReference type="ARBA" id="ARBA00003217"/>
    </source>
</evidence>
<dbReference type="SMART" id="SM00936">
    <property type="entry name" value="PBP5_C"/>
    <property type="match status" value="1"/>
</dbReference>
<dbReference type="Pfam" id="PF00768">
    <property type="entry name" value="Peptidase_S11"/>
    <property type="match status" value="1"/>
</dbReference>
<dbReference type="InterPro" id="IPR012338">
    <property type="entry name" value="Beta-lactam/transpept-like"/>
</dbReference>
<feature type="active site" description="Acyl-ester intermediate" evidence="13">
    <location>
        <position position="57"/>
    </location>
</feature>
<dbReference type="AlphaFoldDB" id="A0A2D2DDQ0"/>
<comment type="similarity">
    <text evidence="3 15">Belongs to the peptidase S11 family.</text>
</comment>
<dbReference type="PANTHER" id="PTHR21581">
    <property type="entry name" value="D-ALANYL-D-ALANINE CARBOXYPEPTIDASE"/>
    <property type="match status" value="1"/>
</dbReference>
<evidence type="ECO:0000256" key="7">
    <source>
        <dbReference type="ARBA" id="ARBA00022729"/>
    </source>
</evidence>
<evidence type="ECO:0000256" key="6">
    <source>
        <dbReference type="ARBA" id="ARBA00022670"/>
    </source>
</evidence>
<dbReference type="Gene3D" id="3.40.710.10">
    <property type="entry name" value="DD-peptidase/beta-lactamase superfamily"/>
    <property type="match status" value="1"/>
</dbReference>
<feature type="active site" evidence="13">
    <location>
        <position position="119"/>
    </location>
</feature>
<evidence type="ECO:0000256" key="4">
    <source>
        <dbReference type="ARBA" id="ARBA00012448"/>
    </source>
</evidence>
<evidence type="ECO:0000256" key="10">
    <source>
        <dbReference type="ARBA" id="ARBA00022984"/>
    </source>
</evidence>
<dbReference type="EC" id="3.4.16.4" evidence="4"/>
<keyword evidence="9" id="KW-0133">Cell shape</keyword>
<dbReference type="InterPro" id="IPR001967">
    <property type="entry name" value="Peptidase_S11_N"/>
</dbReference>
<dbReference type="InterPro" id="IPR037167">
    <property type="entry name" value="Peptidase_S11_C_sf"/>
</dbReference>
<dbReference type="Gene3D" id="2.60.410.10">
    <property type="entry name" value="D-Ala-D-Ala carboxypeptidase, C-terminal domain"/>
    <property type="match status" value="1"/>
</dbReference>
<comment type="function">
    <text evidence="1">Removes C-terminal D-alanyl residues from sugar-peptide cell wall precursors.</text>
</comment>
<keyword evidence="10" id="KW-0573">Peptidoglycan synthesis</keyword>
<feature type="chain" id="PRO_5013702683" description="serine-type D-Ala-D-Ala carboxypeptidase" evidence="16">
    <location>
        <begin position="21"/>
        <end position="381"/>
    </location>
</feature>
<keyword evidence="7 16" id="KW-0732">Signal</keyword>
<comment type="catalytic activity">
    <reaction evidence="12">
        <text>Preferential cleavage: (Ac)2-L-Lys-D-Ala-|-D-Ala. Also transpeptidation of peptidyl-alanyl moieties that are N-acyl substituents of D-alanine.</text>
        <dbReference type="EC" id="3.4.16.4"/>
    </reaction>
</comment>
<reference evidence="18" key="1">
    <citation type="submission" date="2017-10" db="EMBL/GenBank/DDBJ databases">
        <title>Massilia psychrophilum sp. nov., a novel purple-pigmented bacterium isolated from Tianshan glacier, Xinjiang Municipality, China.</title>
        <authorList>
            <person name="Wang H."/>
        </authorList>
    </citation>
    <scope>NUCLEOTIDE SEQUENCE [LARGE SCALE GENOMIC DNA]</scope>
    <source>
        <strain evidence="18">B2</strain>
    </source>
</reference>
<evidence type="ECO:0000256" key="16">
    <source>
        <dbReference type="SAM" id="SignalP"/>
    </source>
</evidence>
<evidence type="ECO:0000256" key="14">
    <source>
        <dbReference type="PIRSR" id="PIRSR618044-2"/>
    </source>
</evidence>
<protein>
    <recommendedName>
        <fullName evidence="4">serine-type D-Ala-D-Ala carboxypeptidase</fullName>
        <ecNumber evidence="4">3.4.16.4</ecNumber>
    </recommendedName>
</protein>
<dbReference type="PRINTS" id="PR00725">
    <property type="entry name" value="DADACBPTASE1"/>
</dbReference>
<dbReference type="InterPro" id="IPR018044">
    <property type="entry name" value="Peptidase_S11"/>
</dbReference>
<evidence type="ECO:0000256" key="9">
    <source>
        <dbReference type="ARBA" id="ARBA00022960"/>
    </source>
</evidence>
<dbReference type="GO" id="GO:0009252">
    <property type="term" value="P:peptidoglycan biosynthetic process"/>
    <property type="evidence" value="ECO:0007669"/>
    <property type="project" value="UniProtKB-UniPathway"/>
</dbReference>
<gene>
    <name evidence="18" type="ORF">CR152_00095</name>
</gene>
<keyword evidence="19" id="KW-1185">Reference proteome</keyword>
<evidence type="ECO:0000256" key="8">
    <source>
        <dbReference type="ARBA" id="ARBA00022801"/>
    </source>
</evidence>
<evidence type="ECO:0000256" key="12">
    <source>
        <dbReference type="ARBA" id="ARBA00034000"/>
    </source>
</evidence>
<dbReference type="InterPro" id="IPR012907">
    <property type="entry name" value="Peptidase_S11_C"/>
</dbReference>
<keyword evidence="11" id="KW-0961">Cell wall biogenesis/degradation</keyword>
<feature type="domain" description="Peptidase S11 D-Ala-D-Ala carboxypeptidase A C-terminal" evidence="17">
    <location>
        <begin position="275"/>
        <end position="365"/>
    </location>
</feature>
<dbReference type="Pfam" id="PF07943">
    <property type="entry name" value="PBP5_C"/>
    <property type="match status" value="1"/>
</dbReference>
<evidence type="ECO:0000256" key="15">
    <source>
        <dbReference type="RuleBase" id="RU004016"/>
    </source>
</evidence>
<comment type="pathway">
    <text evidence="2">Cell wall biogenesis; peptidoglycan biosynthesis.</text>
</comment>
<dbReference type="GO" id="GO:0071555">
    <property type="term" value="P:cell wall organization"/>
    <property type="evidence" value="ECO:0007669"/>
    <property type="project" value="UniProtKB-KW"/>
</dbReference>
<feature type="binding site" evidence="14">
    <location>
        <position position="221"/>
    </location>
    <ligand>
        <name>substrate</name>
    </ligand>
</feature>
<evidence type="ECO:0000259" key="17">
    <source>
        <dbReference type="SMART" id="SM00936"/>
    </source>
</evidence>
<organism evidence="18 19">
    <name type="scientific">Massilia violaceinigra</name>
    <dbReference type="NCBI Taxonomy" id="2045208"/>
    <lineage>
        <taxon>Bacteria</taxon>
        <taxon>Pseudomonadati</taxon>
        <taxon>Pseudomonadota</taxon>
        <taxon>Betaproteobacteria</taxon>
        <taxon>Burkholderiales</taxon>
        <taxon>Oxalobacteraceae</taxon>
        <taxon>Telluria group</taxon>
        <taxon>Massilia</taxon>
    </lineage>
</organism>
<dbReference type="InterPro" id="IPR015956">
    <property type="entry name" value="Peniciliin-bd_prot_C_sf"/>
</dbReference>
<dbReference type="GO" id="GO:0008360">
    <property type="term" value="P:regulation of cell shape"/>
    <property type="evidence" value="ECO:0007669"/>
    <property type="project" value="UniProtKB-KW"/>
</dbReference>
<dbReference type="EMBL" id="CP024608">
    <property type="protein sequence ID" value="ATQ73083.1"/>
    <property type="molecule type" value="Genomic_DNA"/>
</dbReference>
<evidence type="ECO:0000256" key="13">
    <source>
        <dbReference type="PIRSR" id="PIRSR618044-1"/>
    </source>
</evidence>
<sequence>MRKFIAALAASVLALSSAVAQTMPSPTIAARSWMLLDATSGQIIASHEPNARIEPASLTKIMTAYLTFAALKEKKLALNQMINVSVRAWKVDASSSKMFIDPATPVSVDDLLHGLMVQSGNDAAVALAEAVAGDESAFVFLMNREAQRMGLKNTRFANPHGLPHPDNFSTAHDLSVLAARVIADYPEFYKIDSVKSFTYNKITQPNRNRLLWLDPTVDGMKTGHTEAAGFCMIASARRPNGNSQRRLISVVLGTNSDQARTQESQKLLNWGFQNFDTVKLYAKGQAIQTPEVWKGSANVVKIGFNQDVLVTVPKGVAAKMKPVLERNDPLVAPLPLNSKVGTLKMMVDGKQMLELPVVALEEVPQASIFGRAWDSMRLWLK</sequence>
<dbReference type="UniPathway" id="UPA00219"/>
<dbReference type="OrthoDB" id="9795979at2"/>
<feature type="signal peptide" evidence="16">
    <location>
        <begin position="1"/>
        <end position="20"/>
    </location>
</feature>
<evidence type="ECO:0000256" key="11">
    <source>
        <dbReference type="ARBA" id="ARBA00023316"/>
    </source>
</evidence>
<keyword evidence="6" id="KW-0645">Protease</keyword>
<evidence type="ECO:0000313" key="19">
    <source>
        <dbReference type="Proteomes" id="UP000229897"/>
    </source>
</evidence>
<dbReference type="GO" id="GO:0009002">
    <property type="term" value="F:serine-type D-Ala-D-Ala carboxypeptidase activity"/>
    <property type="evidence" value="ECO:0007669"/>
    <property type="project" value="UniProtKB-EC"/>
</dbReference>
<feature type="active site" description="Proton acceptor" evidence="13">
    <location>
        <position position="60"/>
    </location>
</feature>
<dbReference type="RefSeq" id="WP_099872631.1">
    <property type="nucleotide sequence ID" value="NZ_CP024608.1"/>
</dbReference>
<evidence type="ECO:0000256" key="5">
    <source>
        <dbReference type="ARBA" id="ARBA00022645"/>
    </source>
</evidence>
<dbReference type="SUPFAM" id="SSF69189">
    <property type="entry name" value="Penicillin-binding protein associated domain"/>
    <property type="match status" value="1"/>
</dbReference>
<evidence type="ECO:0000313" key="18">
    <source>
        <dbReference type="EMBL" id="ATQ73083.1"/>
    </source>
</evidence>
<evidence type="ECO:0000256" key="3">
    <source>
        <dbReference type="ARBA" id="ARBA00007164"/>
    </source>
</evidence>
<name>A0A2D2DDQ0_9BURK</name>
<keyword evidence="5" id="KW-0121">Carboxypeptidase</keyword>
<dbReference type="PANTHER" id="PTHR21581:SF6">
    <property type="entry name" value="TRAFFICKING PROTEIN PARTICLE COMPLEX SUBUNIT 12"/>
    <property type="match status" value="1"/>
</dbReference>